<keyword evidence="1" id="KW-0802">TPR repeat</keyword>
<dbReference type="InterPro" id="IPR011990">
    <property type="entry name" value="TPR-like_helical_dom_sf"/>
</dbReference>
<dbReference type="SUPFAM" id="SSF52540">
    <property type="entry name" value="P-loop containing nucleoside triphosphate hydrolases"/>
    <property type="match status" value="1"/>
</dbReference>
<dbReference type="OrthoDB" id="20872at2759"/>
<feature type="region of interest" description="Disordered" evidence="2">
    <location>
        <begin position="1"/>
        <end position="35"/>
    </location>
</feature>
<dbReference type="Pfam" id="PF13374">
    <property type="entry name" value="TPR_10"/>
    <property type="match status" value="2"/>
</dbReference>
<dbReference type="InterPro" id="IPR019734">
    <property type="entry name" value="TPR_rpt"/>
</dbReference>
<protein>
    <submittedName>
        <fullName evidence="4">TPR-like protein</fullName>
    </submittedName>
</protein>
<feature type="compositionally biased region" description="Polar residues" evidence="2">
    <location>
        <begin position="1"/>
        <end position="13"/>
    </location>
</feature>
<evidence type="ECO:0000256" key="2">
    <source>
        <dbReference type="SAM" id="MobiDB-lite"/>
    </source>
</evidence>
<dbReference type="PANTHER" id="PTHR46082:SF6">
    <property type="entry name" value="AAA+ ATPASE DOMAIN-CONTAINING PROTEIN-RELATED"/>
    <property type="match status" value="1"/>
</dbReference>
<feature type="domain" description="NB-ARC" evidence="3">
    <location>
        <begin position="107"/>
        <end position="267"/>
    </location>
</feature>
<dbReference type="Pfam" id="PF13424">
    <property type="entry name" value="TPR_12"/>
    <property type="match status" value="6"/>
</dbReference>
<dbReference type="AlphaFoldDB" id="A0A166KNR4"/>
<sequence length="1182" mass="129299">MSHTSIDQPGTVGTPSSQPTPSLPSTTYNTSNISGGTINNVHGDFHSNPVNHYYGLSSVDASVNPASQPPLPLPPFNDAPIDRISSCFTGRESELDFITTSFNTFQSDKPTRFVIYGMPGLGKSQLALQHANLAFTAGVYSHVFFVSASTVEKLGQGLARILGLLNHAERNHPDQAVQIAVVRLWLEQSDRHGCWRWLLILDNVTAESAQFLREHLPRQNASGNILITTRTRNIAESVANSAGQEHIIFELKALSKAQSVALLLKRAGVQTGAAEDLTSAEKLVSRIGCLPLAVEQAGSYMKRSGFKNASQMQRMYDSRGLKEVITWENNLTTYEEKSVLATITVQLQKLDEIDPDAHKLIKTLAFLDPDNIPINILSLGARAISDRLANNAGLWFNVFSAPEGKLSPILGSVKSLQEKKRRDTPDPLEGVPPDLRGLIELICSEERVRIALRHFEDLSIAQPLYDGEPSLHIHDLIQWVLQQGTILRQEEGYRALSITLLCHAFWTIDSPDEPQSWAECERFVPHFAALGTQDEMHPGMSEEYMDTKHCIAQYFTSRGRYAEAETLLGRVLVDRRRLLSSDNIRTFDVLHNLATVYARLGRYQEAEPQFLRVLAAAEKQLGVDHPSTLETVNALANLYQDQGKFDEAESLHARVLAGSEKQFGGADNPSTLRTVNNLASLHVSQGRYAEAESLYARALAGSEKQLGAEHPSRLITVNNLAGLYQSQGKFHEAESLYARALAGWEDQLGVDHPSTLTAVNNLASVHVSQGKFHKAEGLYARVLAGSEKQFGADHPSTLKTVNNLAGLYKRQGKFHEAEGLYVLAQSGWEKQLGADHPETLKTASNLAHLYQDQGKFHEAESLCARALAGCEKRLGADHPSTLSTVCNLAALAGSEKQLGTDHPSTLRTVNNLASLHVSQGRYVEAESLYARALAGSEKQLGVDHPSTLTTANNLAGLYVSQGRYAEAESLYARALAGLEKQLGADHPSTLAIVINIAGLYESQGKFHTAESLYARALAGWEKQLGADHPSTLTTVNNLAGLFVSQGRYAEAESLYARALAGLEKQLGADHPSTLAAVNNLAGLYESQRRYAEAESLYARALAGWEKQLGTDHPSTLATVHNIAYFQHQQGRHQEAEAFYRRALVGQGEKLGPDHPDTQLTLGHLAALLEVQGRHLEGNINSV</sequence>
<dbReference type="EMBL" id="KV417542">
    <property type="protein sequence ID" value="KZP22100.1"/>
    <property type="molecule type" value="Genomic_DNA"/>
</dbReference>
<dbReference type="InterPro" id="IPR002182">
    <property type="entry name" value="NB-ARC"/>
</dbReference>
<dbReference type="PANTHER" id="PTHR46082">
    <property type="entry name" value="ATP/GTP-BINDING PROTEIN-RELATED"/>
    <property type="match status" value="1"/>
</dbReference>
<dbReference type="PRINTS" id="PR00381">
    <property type="entry name" value="KINESINLIGHT"/>
</dbReference>
<dbReference type="Pfam" id="PF00931">
    <property type="entry name" value="NB-ARC"/>
    <property type="match status" value="1"/>
</dbReference>
<evidence type="ECO:0000313" key="4">
    <source>
        <dbReference type="EMBL" id="KZP22100.1"/>
    </source>
</evidence>
<dbReference type="SMART" id="SM00028">
    <property type="entry name" value="TPR"/>
    <property type="match status" value="12"/>
</dbReference>
<dbReference type="Gene3D" id="1.25.40.10">
    <property type="entry name" value="Tetratricopeptide repeat domain"/>
    <property type="match status" value="4"/>
</dbReference>
<evidence type="ECO:0000259" key="3">
    <source>
        <dbReference type="Pfam" id="PF00931"/>
    </source>
</evidence>
<dbReference type="InterPro" id="IPR053137">
    <property type="entry name" value="NLR-like"/>
</dbReference>
<reference evidence="4" key="1">
    <citation type="journal article" date="2016" name="Mol. Biol. Evol.">
        <title>Comparative Genomics of Early-Diverging Mushroom-Forming Fungi Provides Insights into the Origins of Lignocellulose Decay Capabilities.</title>
        <authorList>
            <person name="Nagy L.G."/>
            <person name="Riley R."/>
            <person name="Tritt A."/>
            <person name="Adam C."/>
            <person name="Daum C."/>
            <person name="Floudas D."/>
            <person name="Sun H."/>
            <person name="Yadav J.S."/>
            <person name="Pangilinan J."/>
            <person name="Larsson K.H."/>
            <person name="Matsuura K."/>
            <person name="Barry K."/>
            <person name="Labutti K."/>
            <person name="Kuo R."/>
            <person name="Ohm R.A."/>
            <person name="Bhattacharya S.S."/>
            <person name="Shirouzu T."/>
            <person name="Yoshinaga Y."/>
            <person name="Martin F.M."/>
            <person name="Grigoriev I.V."/>
            <person name="Hibbett D.S."/>
        </authorList>
    </citation>
    <scope>NUCLEOTIDE SEQUENCE [LARGE SCALE GENOMIC DNA]</scope>
    <source>
        <strain evidence="4">CBS 109695</strain>
    </source>
</reference>
<dbReference type="Gene3D" id="3.40.50.300">
    <property type="entry name" value="P-loop containing nucleotide triphosphate hydrolases"/>
    <property type="match status" value="1"/>
</dbReference>
<accession>A0A166KNR4</accession>
<organism evidence="4">
    <name type="scientific">Athelia psychrophila</name>
    <dbReference type="NCBI Taxonomy" id="1759441"/>
    <lineage>
        <taxon>Eukaryota</taxon>
        <taxon>Fungi</taxon>
        <taxon>Dikarya</taxon>
        <taxon>Basidiomycota</taxon>
        <taxon>Agaricomycotina</taxon>
        <taxon>Agaricomycetes</taxon>
        <taxon>Agaricomycetidae</taxon>
        <taxon>Atheliales</taxon>
        <taxon>Atheliaceae</taxon>
        <taxon>Athelia</taxon>
    </lineage>
</organism>
<evidence type="ECO:0000256" key="1">
    <source>
        <dbReference type="PROSITE-ProRule" id="PRU00339"/>
    </source>
</evidence>
<feature type="compositionally biased region" description="Low complexity" evidence="2">
    <location>
        <begin position="14"/>
        <end position="27"/>
    </location>
</feature>
<name>A0A166KNR4_9AGAM</name>
<feature type="repeat" description="TPR" evidence="1">
    <location>
        <begin position="587"/>
        <end position="620"/>
    </location>
</feature>
<dbReference type="STRING" id="436010.A0A166KNR4"/>
<dbReference type="GO" id="GO:0043531">
    <property type="term" value="F:ADP binding"/>
    <property type="evidence" value="ECO:0007669"/>
    <property type="project" value="InterPro"/>
</dbReference>
<dbReference type="InterPro" id="IPR027417">
    <property type="entry name" value="P-loop_NTPase"/>
</dbReference>
<proteinExistence type="predicted"/>
<dbReference type="PROSITE" id="PS50005">
    <property type="entry name" value="TPR"/>
    <property type="match status" value="1"/>
</dbReference>
<dbReference type="SUPFAM" id="SSF48452">
    <property type="entry name" value="TPR-like"/>
    <property type="match status" value="3"/>
</dbReference>
<gene>
    <name evidence="4" type="ORF">FIBSPDRAFT_825097</name>
</gene>